<evidence type="ECO:0000313" key="1">
    <source>
        <dbReference type="EMBL" id="GAG93272.1"/>
    </source>
</evidence>
<dbReference type="EMBL" id="BART01026139">
    <property type="protein sequence ID" value="GAG93272.1"/>
    <property type="molecule type" value="Genomic_DNA"/>
</dbReference>
<name>X1CJQ2_9ZZZZ</name>
<proteinExistence type="predicted"/>
<gene>
    <name evidence="1" type="ORF">S01H4_46718</name>
</gene>
<comment type="caution">
    <text evidence="1">The sequence shown here is derived from an EMBL/GenBank/DDBJ whole genome shotgun (WGS) entry which is preliminary data.</text>
</comment>
<organism evidence="1">
    <name type="scientific">marine sediment metagenome</name>
    <dbReference type="NCBI Taxonomy" id="412755"/>
    <lineage>
        <taxon>unclassified sequences</taxon>
        <taxon>metagenomes</taxon>
        <taxon>ecological metagenomes</taxon>
    </lineage>
</organism>
<dbReference type="AlphaFoldDB" id="X1CJQ2"/>
<evidence type="ECO:0008006" key="2">
    <source>
        <dbReference type="Google" id="ProtNLM"/>
    </source>
</evidence>
<accession>X1CJQ2</accession>
<reference evidence="1" key="1">
    <citation type="journal article" date="2014" name="Front. Microbiol.">
        <title>High frequency of phylogenetically diverse reductive dehalogenase-homologous genes in deep subseafloor sedimentary metagenomes.</title>
        <authorList>
            <person name="Kawai M."/>
            <person name="Futagami T."/>
            <person name="Toyoda A."/>
            <person name="Takaki Y."/>
            <person name="Nishi S."/>
            <person name="Hori S."/>
            <person name="Arai W."/>
            <person name="Tsubouchi T."/>
            <person name="Morono Y."/>
            <person name="Uchiyama I."/>
            <person name="Ito T."/>
            <person name="Fujiyama A."/>
            <person name="Inagaki F."/>
            <person name="Takami H."/>
        </authorList>
    </citation>
    <scope>NUCLEOTIDE SEQUENCE</scope>
    <source>
        <strain evidence="1">Expedition CK06-06</strain>
    </source>
</reference>
<protein>
    <recommendedName>
        <fullName evidence="2">DUF1015 domain-containing protein</fullName>
    </recommendedName>
</protein>
<sequence>MVALHERILPHLPGAGRLDTETFGYFHDAEEAVEAAKASGRWAFLLRPTPVEALLQATEQQEVLPPKSTYFYPKFLAGFVNARLD</sequence>